<reference evidence="2" key="2">
    <citation type="submission" date="2015-01" db="EMBL/GenBank/DDBJ databases">
        <title>Evolutionary Origins and Diversification of the Mycorrhizal Mutualists.</title>
        <authorList>
            <consortium name="DOE Joint Genome Institute"/>
            <consortium name="Mycorrhizal Genomics Consortium"/>
            <person name="Kohler A."/>
            <person name="Kuo A."/>
            <person name="Nagy L.G."/>
            <person name="Floudas D."/>
            <person name="Copeland A."/>
            <person name="Barry K.W."/>
            <person name="Cichocki N."/>
            <person name="Veneault-Fourrey C."/>
            <person name="LaButti K."/>
            <person name="Lindquist E.A."/>
            <person name="Lipzen A."/>
            <person name="Lundell T."/>
            <person name="Morin E."/>
            <person name="Murat C."/>
            <person name="Riley R."/>
            <person name="Ohm R."/>
            <person name="Sun H."/>
            <person name="Tunlid A."/>
            <person name="Henrissat B."/>
            <person name="Grigoriev I.V."/>
            <person name="Hibbett D.S."/>
            <person name="Martin F."/>
        </authorList>
    </citation>
    <scope>NUCLEOTIDE SEQUENCE [LARGE SCALE GENOMIC DNA]</scope>
    <source>
        <strain evidence="2">Foug A</strain>
    </source>
</reference>
<dbReference type="EMBL" id="KN822032">
    <property type="protein sequence ID" value="KIM63726.1"/>
    <property type="molecule type" value="Genomic_DNA"/>
</dbReference>
<reference evidence="1 2" key="1">
    <citation type="submission" date="2014-04" db="EMBL/GenBank/DDBJ databases">
        <authorList>
            <consortium name="DOE Joint Genome Institute"/>
            <person name="Kuo A."/>
            <person name="Kohler A."/>
            <person name="Nagy L.G."/>
            <person name="Floudas D."/>
            <person name="Copeland A."/>
            <person name="Barry K.W."/>
            <person name="Cichocki N."/>
            <person name="Veneault-Fourrey C."/>
            <person name="LaButti K."/>
            <person name="Lindquist E.A."/>
            <person name="Lipzen A."/>
            <person name="Lundell T."/>
            <person name="Morin E."/>
            <person name="Murat C."/>
            <person name="Sun H."/>
            <person name="Tunlid A."/>
            <person name="Henrissat B."/>
            <person name="Grigoriev I.V."/>
            <person name="Hibbett D.S."/>
            <person name="Martin F."/>
            <person name="Nordberg H.P."/>
            <person name="Cantor M.N."/>
            <person name="Hua S.X."/>
        </authorList>
    </citation>
    <scope>NUCLEOTIDE SEQUENCE [LARGE SCALE GENOMIC DNA]</scope>
    <source>
        <strain evidence="1 2">Foug A</strain>
    </source>
</reference>
<name>A0A0C3E6T8_9AGAM</name>
<evidence type="ECO:0000313" key="2">
    <source>
        <dbReference type="Proteomes" id="UP000053989"/>
    </source>
</evidence>
<dbReference type="OrthoDB" id="2710919at2759"/>
<dbReference type="AlphaFoldDB" id="A0A0C3E6T8"/>
<protein>
    <submittedName>
        <fullName evidence="1">Uncharacterized protein</fullName>
    </submittedName>
</protein>
<keyword evidence="2" id="KW-1185">Reference proteome</keyword>
<dbReference type="Proteomes" id="UP000053989">
    <property type="component" value="Unassembled WGS sequence"/>
</dbReference>
<organism evidence="1 2">
    <name type="scientific">Scleroderma citrinum Foug A</name>
    <dbReference type="NCBI Taxonomy" id="1036808"/>
    <lineage>
        <taxon>Eukaryota</taxon>
        <taxon>Fungi</taxon>
        <taxon>Dikarya</taxon>
        <taxon>Basidiomycota</taxon>
        <taxon>Agaricomycotina</taxon>
        <taxon>Agaricomycetes</taxon>
        <taxon>Agaricomycetidae</taxon>
        <taxon>Boletales</taxon>
        <taxon>Sclerodermatineae</taxon>
        <taxon>Sclerodermataceae</taxon>
        <taxon>Scleroderma</taxon>
    </lineage>
</organism>
<sequence>MTVPAFWIDTSPEVYQPASEWWHPWYSAVQFSRAVPSLKDWNDWLEINFRYIWKNGSRREQISVPAMLESSGNLFEEQQDLCFAAMSTSDIKKNQITLQGPQNYLEWASGMRSLLMVVGVWHYANTNMAAPAAAADLPAHKKN</sequence>
<proteinExistence type="predicted"/>
<accession>A0A0C3E6T8</accession>
<dbReference type="InParanoid" id="A0A0C3E6T8"/>
<evidence type="ECO:0000313" key="1">
    <source>
        <dbReference type="EMBL" id="KIM63726.1"/>
    </source>
</evidence>
<dbReference type="HOGENOM" id="CLU_1807355_0_0_1"/>
<gene>
    <name evidence="1" type="ORF">SCLCIDRAFT_23909</name>
</gene>